<dbReference type="EMBL" id="JAAQPF010000772">
    <property type="protein sequence ID" value="KAF5697112.1"/>
    <property type="molecule type" value="Genomic_DNA"/>
</dbReference>
<dbReference type="InterPro" id="IPR036259">
    <property type="entry name" value="MFS_trans_sf"/>
</dbReference>
<feature type="transmembrane region" description="Helical" evidence="7">
    <location>
        <begin position="411"/>
        <end position="430"/>
    </location>
</feature>
<dbReference type="SUPFAM" id="SSF103473">
    <property type="entry name" value="MFS general substrate transporter"/>
    <property type="match status" value="1"/>
</dbReference>
<keyword evidence="4 7" id="KW-0472">Membrane</keyword>
<accession>A0A8H5XPI4</accession>
<protein>
    <submittedName>
        <fullName evidence="8">Major facilitator superfamily transporter</fullName>
    </submittedName>
</protein>
<gene>
    <name evidence="8" type="ORF">FGLOB1_13000</name>
</gene>
<organism evidence="8 9">
    <name type="scientific">Fusarium globosum</name>
    <dbReference type="NCBI Taxonomy" id="78864"/>
    <lineage>
        <taxon>Eukaryota</taxon>
        <taxon>Fungi</taxon>
        <taxon>Dikarya</taxon>
        <taxon>Ascomycota</taxon>
        <taxon>Pezizomycotina</taxon>
        <taxon>Sordariomycetes</taxon>
        <taxon>Hypocreomycetidae</taxon>
        <taxon>Hypocreales</taxon>
        <taxon>Nectriaceae</taxon>
        <taxon>Fusarium</taxon>
        <taxon>Fusarium fujikuroi species complex</taxon>
    </lineage>
</organism>
<evidence type="ECO:0000313" key="9">
    <source>
        <dbReference type="Proteomes" id="UP000532311"/>
    </source>
</evidence>
<dbReference type="PANTHER" id="PTHR23502">
    <property type="entry name" value="MAJOR FACILITATOR SUPERFAMILY"/>
    <property type="match status" value="1"/>
</dbReference>
<feature type="transmembrane region" description="Helical" evidence="7">
    <location>
        <begin position="436"/>
        <end position="462"/>
    </location>
</feature>
<dbReference type="Pfam" id="PF07690">
    <property type="entry name" value="MFS_1"/>
    <property type="match status" value="1"/>
</dbReference>
<evidence type="ECO:0000313" key="8">
    <source>
        <dbReference type="EMBL" id="KAF5697112.1"/>
    </source>
</evidence>
<feature type="region of interest" description="Disordered" evidence="6">
    <location>
        <begin position="259"/>
        <end position="278"/>
    </location>
</feature>
<sequence>MTVVQAEHSADSAGDRLPPGTFRLIDTDGNMRGQHADGEGENDIILMPQPSLDPEDPLNWTFRRKVIQTSCVVLYTIVIAIPSSAVYSIVTPLRKETDLSLQDINNGTGIMFLFYGWGCIFWQAMALQYGKRPIYLFSLLATIVILATAPLCKEPGPYLANRIILGFFGSPVESLCEISIADIWFTHQRGKYMAWYGWSLALCGKLAPMLSGFINVGQGWKWTLYWCAIWNAMGFIYCFFLMEETNYDRTHDELPPQRVAAVSQASTQEGDGDGEKTVTLDTTSSDLGESAEIQWPRKTYLQKLSIKDKPRPNRLVEIMIAPFKGFTYPAVVYAGLMYGANSLVWQGFQNATIGTIYTLEYGFSTAGVAAAYSGGVIGTIVGGYYCGKIGPMLTVRLARRNGGISEPEHTLYLFIASIFLVPTAMILYGLGVTYKWHWMVLVITQVFMAMNAALCVAGALNYAIGSYMELSGSMVTTCVLIRNTMSFATNFGVTPWLKATNYMVVYLTVAGIGLVWNASLFIMTRYGKAMREWTAQRYWRDVERARAKGMGH</sequence>
<dbReference type="Gene3D" id="1.20.1250.20">
    <property type="entry name" value="MFS general substrate transporter like domains"/>
    <property type="match status" value="1"/>
</dbReference>
<dbReference type="Proteomes" id="UP000532311">
    <property type="component" value="Unassembled WGS sequence"/>
</dbReference>
<evidence type="ECO:0000256" key="1">
    <source>
        <dbReference type="ARBA" id="ARBA00004141"/>
    </source>
</evidence>
<feature type="transmembrane region" description="Helical" evidence="7">
    <location>
        <begin position="222"/>
        <end position="242"/>
    </location>
</feature>
<reference evidence="8 9" key="1">
    <citation type="submission" date="2020-05" db="EMBL/GenBank/DDBJ databases">
        <title>Identification and distribution of gene clusters putatively required for synthesis of sphingolipid metabolism inhibitors in phylogenetically diverse species of the filamentous fungus Fusarium.</title>
        <authorList>
            <person name="Kim H.-S."/>
            <person name="Busman M."/>
            <person name="Brown D.W."/>
            <person name="Divon H."/>
            <person name="Uhlig S."/>
            <person name="Proctor R.H."/>
        </authorList>
    </citation>
    <scope>NUCLEOTIDE SEQUENCE [LARGE SCALE GENOMIC DNA]</scope>
    <source>
        <strain evidence="8 9">NRRL 26131</strain>
    </source>
</reference>
<evidence type="ECO:0000256" key="4">
    <source>
        <dbReference type="ARBA" id="ARBA00023136"/>
    </source>
</evidence>
<feature type="transmembrane region" description="Helical" evidence="7">
    <location>
        <begin position="72"/>
        <end position="90"/>
    </location>
</feature>
<dbReference type="PANTHER" id="PTHR23502:SF30">
    <property type="entry name" value="TRANSPORTER, PUTATIVE (AFU_ORTHOLOGUE AFUA_8G04702)-RELATED"/>
    <property type="match status" value="1"/>
</dbReference>
<keyword evidence="2 7" id="KW-0812">Transmembrane</keyword>
<proteinExistence type="predicted"/>
<keyword evidence="3 7" id="KW-1133">Transmembrane helix</keyword>
<feature type="transmembrane region" description="Helical" evidence="7">
    <location>
        <begin position="474"/>
        <end position="497"/>
    </location>
</feature>
<feature type="transmembrane region" description="Helical" evidence="7">
    <location>
        <begin position="134"/>
        <end position="151"/>
    </location>
</feature>
<comment type="caution">
    <text evidence="8">The sequence shown here is derived from an EMBL/GenBank/DDBJ whole genome shotgun (WGS) entry which is preliminary data.</text>
</comment>
<keyword evidence="5" id="KW-0325">Glycoprotein</keyword>
<evidence type="ECO:0000256" key="6">
    <source>
        <dbReference type="SAM" id="MobiDB-lite"/>
    </source>
</evidence>
<evidence type="ECO:0000256" key="7">
    <source>
        <dbReference type="SAM" id="Phobius"/>
    </source>
</evidence>
<dbReference type="InterPro" id="IPR011701">
    <property type="entry name" value="MFS"/>
</dbReference>
<dbReference type="GO" id="GO:0022857">
    <property type="term" value="F:transmembrane transporter activity"/>
    <property type="evidence" value="ECO:0007669"/>
    <property type="project" value="InterPro"/>
</dbReference>
<name>A0A8H5XPI4_9HYPO</name>
<comment type="subcellular location">
    <subcellularLocation>
        <location evidence="1">Membrane</location>
        <topology evidence="1">Multi-pass membrane protein</topology>
    </subcellularLocation>
</comment>
<feature type="region of interest" description="Disordered" evidence="6">
    <location>
        <begin position="1"/>
        <end position="20"/>
    </location>
</feature>
<keyword evidence="9" id="KW-1185">Reference proteome</keyword>
<evidence type="ECO:0000256" key="3">
    <source>
        <dbReference type="ARBA" id="ARBA00022989"/>
    </source>
</evidence>
<feature type="transmembrane region" description="Helical" evidence="7">
    <location>
        <begin position="503"/>
        <end position="523"/>
    </location>
</feature>
<dbReference type="AlphaFoldDB" id="A0A8H5XPI4"/>
<feature type="transmembrane region" description="Helical" evidence="7">
    <location>
        <begin position="369"/>
        <end position="390"/>
    </location>
</feature>
<evidence type="ECO:0000256" key="5">
    <source>
        <dbReference type="ARBA" id="ARBA00023180"/>
    </source>
</evidence>
<evidence type="ECO:0000256" key="2">
    <source>
        <dbReference type="ARBA" id="ARBA00022692"/>
    </source>
</evidence>
<dbReference type="GO" id="GO:0005886">
    <property type="term" value="C:plasma membrane"/>
    <property type="evidence" value="ECO:0007669"/>
    <property type="project" value="TreeGrafter"/>
</dbReference>
<feature type="transmembrane region" description="Helical" evidence="7">
    <location>
        <begin position="110"/>
        <end position="127"/>
    </location>
</feature>